<reference evidence="2 3" key="1">
    <citation type="submission" date="2016-03" db="EMBL/GenBank/DDBJ databases">
        <authorList>
            <person name="Ploux O."/>
        </authorList>
    </citation>
    <scope>NUCLEOTIDE SEQUENCE [LARGE SCALE GENOMIC DNA]</scope>
    <source>
        <strain evidence="2 3">URUG2</strain>
    </source>
</reference>
<keyword evidence="1" id="KW-0472">Membrane</keyword>
<dbReference type="AlphaFoldDB" id="A0A2D3V2Y2"/>
<proteinExistence type="predicted"/>
<evidence type="ECO:0000313" key="2">
    <source>
        <dbReference type="EMBL" id="CZT14633.1"/>
    </source>
</evidence>
<dbReference type="Proteomes" id="UP000225277">
    <property type="component" value="Unassembled WGS sequence"/>
</dbReference>
<dbReference type="GeneID" id="35595975"/>
<dbReference type="RefSeq" id="XP_023621530.1">
    <property type="nucleotide sequence ID" value="XM_023765762.1"/>
</dbReference>
<evidence type="ECO:0000256" key="1">
    <source>
        <dbReference type="SAM" id="Phobius"/>
    </source>
</evidence>
<name>A0A2D3V2Y2_9PEZI</name>
<evidence type="ECO:0000313" key="3">
    <source>
        <dbReference type="Proteomes" id="UP000225277"/>
    </source>
</evidence>
<dbReference type="EMBL" id="FJUY01000001">
    <property type="protein sequence ID" value="CZT14633.1"/>
    <property type="molecule type" value="Genomic_DNA"/>
</dbReference>
<accession>A0A2D3V2Y2</accession>
<keyword evidence="1" id="KW-0812">Transmembrane</keyword>
<organism evidence="2 3">
    <name type="scientific">Ramularia collo-cygni</name>
    <dbReference type="NCBI Taxonomy" id="112498"/>
    <lineage>
        <taxon>Eukaryota</taxon>
        <taxon>Fungi</taxon>
        <taxon>Dikarya</taxon>
        <taxon>Ascomycota</taxon>
        <taxon>Pezizomycotina</taxon>
        <taxon>Dothideomycetes</taxon>
        <taxon>Dothideomycetidae</taxon>
        <taxon>Mycosphaerellales</taxon>
        <taxon>Mycosphaerellaceae</taxon>
        <taxon>Ramularia</taxon>
    </lineage>
</organism>
<protein>
    <submittedName>
        <fullName evidence="2">Uncharacterized protein</fullName>
    </submittedName>
</protein>
<gene>
    <name evidence="2" type="ORF">RCC_00605</name>
</gene>
<keyword evidence="3" id="KW-1185">Reference proteome</keyword>
<sequence>MADADFTRAEFIVATSQLKPAHDAARAKDSAAIRAAQDKKTSNDGLRRQEIEVRAREIHNIGELPKWTPYWKVKIAILAVVVATSLVFYLFPDYTYLQIIAFLRRILPNYDYKRITPKFQD</sequence>
<feature type="transmembrane region" description="Helical" evidence="1">
    <location>
        <begin position="75"/>
        <end position="97"/>
    </location>
</feature>
<keyword evidence="1" id="KW-1133">Transmembrane helix</keyword>